<dbReference type="EMBL" id="JAVFKY010000002">
    <property type="protein sequence ID" value="KAK5580025.1"/>
    <property type="molecule type" value="Genomic_DNA"/>
</dbReference>
<evidence type="ECO:0000313" key="1">
    <source>
        <dbReference type="EMBL" id="KAK5580025.1"/>
    </source>
</evidence>
<reference evidence="1 2" key="1">
    <citation type="submission" date="2023-11" db="EMBL/GenBank/DDBJ databases">
        <title>Dfirmibasis_genome.</title>
        <authorList>
            <person name="Edelbroek B."/>
            <person name="Kjellin J."/>
            <person name="Jerlstrom-Hultqvist J."/>
            <person name="Soderbom F."/>
        </authorList>
    </citation>
    <scope>NUCLEOTIDE SEQUENCE [LARGE SCALE GENOMIC DNA]</scope>
    <source>
        <strain evidence="1 2">TNS-C-14</strain>
    </source>
</reference>
<name>A0AAN7Z0W0_9MYCE</name>
<dbReference type="PANTHER" id="PTHR28653:SF1">
    <property type="entry name" value="ATPASE SWSAP1"/>
    <property type="match status" value="1"/>
</dbReference>
<dbReference type="InterPro" id="IPR027417">
    <property type="entry name" value="P-loop_NTPase"/>
</dbReference>
<proteinExistence type="predicted"/>
<sequence length="340" mass="39262">MVVEIERFFGGVISSEENNIKFESTDIVLLSGPPLCGKTSLLFQYGYTYAKQGYNVLFLCNKKKFQQNLPFFPMGFIKDDYILKKLKIKYIENDVDLRSYLFDFPSLSFLPDLILIDDISYYFGSTIYERNVTLGKTFAFLKETVEYIKNQKKIKYNEQNSDQIENKKIFTNINNGCTIIVSDTSAINTDGSVVTADQLQHHPIQQVQKIQVGSVPTYISPNHPKFLYIIQRWTVLVITINEILSINDPPPPPPQLQQPTNTPSMQYQYQHQHSIPSHKKYLLSILKYKDANDPNFLKDYTFCYNVRYQGQNHQNNSFSLDSIQIPKIIATEANESTQPL</sequence>
<dbReference type="GO" id="GO:0097196">
    <property type="term" value="C:Shu complex"/>
    <property type="evidence" value="ECO:0007669"/>
    <property type="project" value="TreeGrafter"/>
</dbReference>
<accession>A0AAN7Z0W0</accession>
<dbReference type="Proteomes" id="UP001344447">
    <property type="component" value="Unassembled WGS sequence"/>
</dbReference>
<comment type="caution">
    <text evidence="1">The sequence shown here is derived from an EMBL/GenBank/DDBJ whole genome shotgun (WGS) entry which is preliminary data.</text>
</comment>
<dbReference type="SUPFAM" id="SSF52540">
    <property type="entry name" value="P-loop containing nucleoside triphosphate hydrolases"/>
    <property type="match status" value="1"/>
</dbReference>
<dbReference type="Gene3D" id="3.40.50.300">
    <property type="entry name" value="P-loop containing nucleotide triphosphate hydrolases"/>
    <property type="match status" value="1"/>
</dbReference>
<keyword evidence="2" id="KW-1185">Reference proteome</keyword>
<dbReference type="GO" id="GO:0000724">
    <property type="term" value="P:double-strand break repair via homologous recombination"/>
    <property type="evidence" value="ECO:0007669"/>
    <property type="project" value="TreeGrafter"/>
</dbReference>
<dbReference type="GO" id="GO:0003697">
    <property type="term" value="F:single-stranded DNA binding"/>
    <property type="evidence" value="ECO:0007669"/>
    <property type="project" value="TreeGrafter"/>
</dbReference>
<dbReference type="PANTHER" id="PTHR28653">
    <property type="match status" value="1"/>
</dbReference>
<gene>
    <name evidence="1" type="ORF">RB653_000037</name>
</gene>
<protein>
    <submittedName>
        <fullName evidence="1">Uncharacterized protein</fullName>
    </submittedName>
</protein>
<organism evidence="1 2">
    <name type="scientific">Dictyostelium firmibasis</name>
    <dbReference type="NCBI Taxonomy" id="79012"/>
    <lineage>
        <taxon>Eukaryota</taxon>
        <taxon>Amoebozoa</taxon>
        <taxon>Evosea</taxon>
        <taxon>Eumycetozoa</taxon>
        <taxon>Dictyostelia</taxon>
        <taxon>Dictyosteliales</taxon>
        <taxon>Dictyosteliaceae</taxon>
        <taxon>Dictyostelium</taxon>
    </lineage>
</organism>
<dbReference type="AlphaFoldDB" id="A0AAN7Z0W0"/>
<evidence type="ECO:0000313" key="2">
    <source>
        <dbReference type="Proteomes" id="UP001344447"/>
    </source>
</evidence>